<sequence length="224" mass="23137">MKKIVFTLAAVAAFSFASCGGNKTEKGGVNDSDSTTVVADATNDPVAAAAQGVTEQLEASVNDPEKLQAAVTAVQATLQQYLVDGNKEAVVKYAQLVQNYINGNAAVKEALTKAKVSLSEDAAAAKADVATNLFETLNGMVNVAKTSDGAMEKVTKAATEQVQEAASAAADKAVDATKEAAKNKAKEEVKKGAEKAEKAVKESADKAKEKTSEEVNKGLKKLGL</sequence>
<feature type="signal peptide" evidence="2">
    <location>
        <begin position="1"/>
        <end position="17"/>
    </location>
</feature>
<evidence type="ECO:0000313" key="4">
    <source>
        <dbReference type="Proteomes" id="UP000015993"/>
    </source>
</evidence>
<dbReference type="eggNOG" id="ENOG502ZV1C">
    <property type="taxonomic scope" value="Bacteria"/>
</dbReference>
<feature type="region of interest" description="Disordered" evidence="1">
    <location>
        <begin position="182"/>
        <end position="224"/>
    </location>
</feature>
<evidence type="ECO:0000313" key="3">
    <source>
        <dbReference type="EMBL" id="EHG22895.1"/>
    </source>
</evidence>
<proteinExistence type="predicted"/>
<keyword evidence="4" id="KW-1185">Reference proteome</keyword>
<feature type="compositionally biased region" description="Basic and acidic residues" evidence="1">
    <location>
        <begin position="182"/>
        <end position="217"/>
    </location>
</feature>
<dbReference type="HOGENOM" id="CLU_104177_0_0_10"/>
<dbReference type="PROSITE" id="PS51257">
    <property type="entry name" value="PROKAR_LIPOPROTEIN"/>
    <property type="match status" value="1"/>
</dbReference>
<reference evidence="3 4" key="1">
    <citation type="submission" date="2011-08" db="EMBL/GenBank/DDBJ databases">
        <title>The Genome Sequence of Prevotella sp. oral taxon 302 str. F0323.</title>
        <authorList>
            <consortium name="The Broad Institute Genome Sequencing Platform"/>
            <person name="Earl A."/>
            <person name="Ward D."/>
            <person name="Feldgarden M."/>
            <person name="Gevers D."/>
            <person name="Izard J."/>
            <person name="Blanton J.M."/>
            <person name="Baranova O.V."/>
            <person name="Tanner A.C."/>
            <person name="Dewhirst F.E."/>
            <person name="Young S.K."/>
            <person name="Zeng Q."/>
            <person name="Gargeya S."/>
            <person name="Fitzgerald M."/>
            <person name="Haas B."/>
            <person name="Abouelleil A."/>
            <person name="Alvarado L."/>
            <person name="Arachchi H.M."/>
            <person name="Berlin A."/>
            <person name="Brown A."/>
            <person name="Chapman S.B."/>
            <person name="Chen Z."/>
            <person name="Dunbar C."/>
            <person name="Freedman E."/>
            <person name="Gearin G."/>
            <person name="Gellesch M."/>
            <person name="Goldberg J."/>
            <person name="Griggs A."/>
            <person name="Gujja S."/>
            <person name="Heiman D."/>
            <person name="Howarth C."/>
            <person name="Larson L."/>
            <person name="Lui A."/>
            <person name="MacDonald P.J.P."/>
            <person name="Montmayeur A."/>
            <person name="Murphy C."/>
            <person name="Neiman D."/>
            <person name="Pearson M."/>
            <person name="Priest M."/>
            <person name="Roberts A."/>
            <person name="Saif S."/>
            <person name="Shea T."/>
            <person name="Shenoy N."/>
            <person name="Sisk P."/>
            <person name="Stolte C."/>
            <person name="Sykes S."/>
            <person name="Wortman J."/>
            <person name="Nusbaum C."/>
            <person name="Birren B."/>
        </authorList>
    </citation>
    <scope>NUCLEOTIDE SEQUENCE [LARGE SCALE GENOMIC DNA]</scope>
    <source>
        <strain evidence="3 4">F0323</strain>
    </source>
</reference>
<dbReference type="AlphaFoldDB" id="G5GBZ9"/>
<evidence type="ECO:0000256" key="1">
    <source>
        <dbReference type="SAM" id="MobiDB-lite"/>
    </source>
</evidence>
<evidence type="ECO:0000256" key="2">
    <source>
        <dbReference type="SAM" id="SignalP"/>
    </source>
</evidence>
<feature type="chain" id="PRO_5003477105" description="Lipoprotein" evidence="2">
    <location>
        <begin position="18"/>
        <end position="224"/>
    </location>
</feature>
<evidence type="ECO:0008006" key="5">
    <source>
        <dbReference type="Google" id="ProtNLM"/>
    </source>
</evidence>
<protein>
    <recommendedName>
        <fullName evidence="5">Lipoprotein</fullName>
    </recommendedName>
</protein>
<keyword evidence="2" id="KW-0732">Signal</keyword>
<dbReference type="RefSeq" id="WP_009347566.1">
    <property type="nucleotide sequence ID" value="NZ_JH376830.1"/>
</dbReference>
<comment type="caution">
    <text evidence="3">The sequence shown here is derived from an EMBL/GenBank/DDBJ whole genome shotgun (WGS) entry which is preliminary data.</text>
</comment>
<organism evidence="3 4">
    <name type="scientific">Alloprevotella rava F0323</name>
    <dbReference type="NCBI Taxonomy" id="679199"/>
    <lineage>
        <taxon>Bacteria</taxon>
        <taxon>Pseudomonadati</taxon>
        <taxon>Bacteroidota</taxon>
        <taxon>Bacteroidia</taxon>
        <taxon>Bacteroidales</taxon>
        <taxon>Prevotellaceae</taxon>
        <taxon>Alloprevotella</taxon>
    </lineage>
</organism>
<accession>G5GBZ9</accession>
<name>G5GBZ9_9BACT</name>
<dbReference type="EMBL" id="ACZK01000020">
    <property type="protein sequence ID" value="EHG22895.1"/>
    <property type="molecule type" value="Genomic_DNA"/>
</dbReference>
<dbReference type="Proteomes" id="UP000015993">
    <property type="component" value="Unassembled WGS sequence"/>
</dbReference>
<gene>
    <name evidence="3" type="ORF">HMPREF9332_01100</name>
</gene>